<feature type="region of interest" description="Disordered" evidence="1">
    <location>
        <begin position="218"/>
        <end position="331"/>
    </location>
</feature>
<feature type="compositionally biased region" description="Basic and acidic residues" evidence="1">
    <location>
        <begin position="76"/>
        <end position="128"/>
    </location>
</feature>
<evidence type="ECO:0000313" key="2">
    <source>
        <dbReference type="EMBL" id="KIR43571.1"/>
    </source>
</evidence>
<dbReference type="EMBL" id="KN847896">
    <property type="protein sequence ID" value="KIR43571.1"/>
    <property type="molecule type" value="Genomic_DNA"/>
</dbReference>
<name>A0A0D0V821_9TREE</name>
<organism evidence="2 3">
    <name type="scientific">Cryptococcus deuterogattii Ram5</name>
    <dbReference type="NCBI Taxonomy" id="1296110"/>
    <lineage>
        <taxon>Eukaryota</taxon>
        <taxon>Fungi</taxon>
        <taxon>Dikarya</taxon>
        <taxon>Basidiomycota</taxon>
        <taxon>Agaricomycotina</taxon>
        <taxon>Tremellomycetes</taxon>
        <taxon>Tremellales</taxon>
        <taxon>Cryptococcaceae</taxon>
        <taxon>Cryptococcus</taxon>
        <taxon>Cryptococcus gattii species complex</taxon>
    </lineage>
</organism>
<feature type="compositionally biased region" description="Low complexity" evidence="1">
    <location>
        <begin position="218"/>
        <end position="228"/>
    </location>
</feature>
<feature type="compositionally biased region" description="Low complexity" evidence="1">
    <location>
        <begin position="188"/>
        <end position="205"/>
    </location>
</feature>
<feature type="compositionally biased region" description="Basic and acidic residues" evidence="1">
    <location>
        <begin position="261"/>
        <end position="283"/>
    </location>
</feature>
<dbReference type="Proteomes" id="UP000053392">
    <property type="component" value="Unassembled WGS sequence"/>
</dbReference>
<dbReference type="OrthoDB" id="2576538at2759"/>
<keyword evidence="3" id="KW-1185">Reference proteome</keyword>
<reference evidence="2 3" key="1">
    <citation type="submission" date="2015-01" db="EMBL/GenBank/DDBJ databases">
        <title>The Genome Sequence of Cryptococcus gattii Ram5.</title>
        <authorList>
            <consortium name="The Broad Institute Genomics Platform"/>
            <person name="Cuomo C."/>
            <person name="Litvintseva A."/>
            <person name="Chen Y."/>
            <person name="Heitman J."/>
            <person name="Sun S."/>
            <person name="Springer D."/>
            <person name="Dromer F."/>
            <person name="Young S."/>
            <person name="Zeng Q."/>
            <person name="Gargeya S."/>
            <person name="Abouelleil A."/>
            <person name="Alvarado L."/>
            <person name="Chapman S.B."/>
            <person name="Gainer-Dewar J."/>
            <person name="Goldberg J."/>
            <person name="Griggs A."/>
            <person name="Gujja S."/>
            <person name="Hansen M."/>
            <person name="Howarth C."/>
            <person name="Imamovic A."/>
            <person name="Larimer J."/>
            <person name="Murphy C."/>
            <person name="Naylor J."/>
            <person name="Pearson M."/>
            <person name="Priest M."/>
            <person name="Roberts A."/>
            <person name="Saif S."/>
            <person name="Shea T."/>
            <person name="Sykes S."/>
            <person name="Wortman J."/>
            <person name="Nusbaum C."/>
            <person name="Birren B."/>
        </authorList>
    </citation>
    <scope>NUCLEOTIDE SEQUENCE [LARGE SCALE GENOMIC DNA]</scope>
    <source>
        <strain evidence="2 3">Ram5</strain>
    </source>
</reference>
<gene>
    <name evidence="2" type="ORF">I313_00413</name>
</gene>
<feature type="compositionally biased region" description="Basic and acidic residues" evidence="1">
    <location>
        <begin position="229"/>
        <end position="245"/>
    </location>
</feature>
<dbReference type="AlphaFoldDB" id="A0A0D0V821"/>
<accession>A0A0D0V821</accession>
<sequence>MPAIASKQAPAETPNVVIPEATPSSEEAKEMLKAEKPVSETAAPNITEPVVEEQPIFADTEAGTDHSGPELANKADNTEADKHVEGTKTEEGAKTTEEVPKLSKTKEDKKDIKKSAVKEKTEKTKAEGKGFFAKFFGNKDKSPKKEKKKTPKAEKADPVIAAAPIETKDGVKAAPQSVSTATEPAIDTAPPTEAVEPAVESPEAGAPPIVIDTATAPADAPAEAVPTPEENKIAEKKDEVKDHAGKPNLKAHRRLSARIGDIFKPKKKEDIPSPKEEIAKDEATAPLNEEPPVVASEAPKLEEPVATAPLNLEEEHKTAPPPAAAPVAASA</sequence>
<evidence type="ECO:0000256" key="1">
    <source>
        <dbReference type="SAM" id="MobiDB-lite"/>
    </source>
</evidence>
<feature type="compositionally biased region" description="Basic and acidic residues" evidence="1">
    <location>
        <begin position="26"/>
        <end position="38"/>
    </location>
</feature>
<evidence type="ECO:0000313" key="3">
    <source>
        <dbReference type="Proteomes" id="UP000053392"/>
    </source>
</evidence>
<protein>
    <submittedName>
        <fullName evidence="2">Unplaced genomic scaffold supercont1.1, whole genome shotgun sequence</fullName>
    </submittedName>
</protein>
<feature type="region of interest" description="Disordered" evidence="1">
    <location>
        <begin position="1"/>
        <end position="205"/>
    </location>
</feature>
<dbReference type="HOGENOM" id="CLU_847349_0_0_1"/>
<proteinExistence type="predicted"/>